<feature type="region of interest" description="Disordered" evidence="1">
    <location>
        <begin position="25"/>
        <end position="66"/>
    </location>
</feature>
<sequence>MVDLERCEVATSKAVAVPAPAAVAAPAPAPVPAPAANASGAGKPGMDAQGNVVDSSKVEAGSGRTVKGLNDYEGEITGNPAPGSKFTKLQIGMPMKQVTDIAGPPTDQGAYMTGKAWIPFYFGGDRHRYEMTYKGQGRLIFAGGGMGDFSSGNLIWIIHNRNETGYR</sequence>
<evidence type="ECO:0000256" key="1">
    <source>
        <dbReference type="SAM" id="MobiDB-lite"/>
    </source>
</evidence>
<dbReference type="AlphaFoldDB" id="A0A502DUG9"/>
<proteinExistence type="predicted"/>
<accession>A0A502DUG9</accession>
<gene>
    <name evidence="2" type="ORF">EAH82_11880</name>
</gene>
<organism evidence="2 3">
    <name type="scientific">Variovorax guangxiensis</name>
    <dbReference type="NCBI Taxonomy" id="1775474"/>
    <lineage>
        <taxon>Bacteria</taxon>
        <taxon>Pseudomonadati</taxon>
        <taxon>Pseudomonadota</taxon>
        <taxon>Betaproteobacteria</taxon>
        <taxon>Burkholderiales</taxon>
        <taxon>Comamonadaceae</taxon>
        <taxon>Variovorax</taxon>
    </lineage>
</organism>
<dbReference type="OrthoDB" id="7304788at2"/>
<dbReference type="Proteomes" id="UP000319212">
    <property type="component" value="Unassembled WGS sequence"/>
</dbReference>
<name>A0A502DUG9_9BURK</name>
<evidence type="ECO:0000313" key="3">
    <source>
        <dbReference type="Proteomes" id="UP000319212"/>
    </source>
</evidence>
<protein>
    <submittedName>
        <fullName evidence="2">Uncharacterized protein</fullName>
    </submittedName>
</protein>
<comment type="caution">
    <text evidence="2">The sequence shown here is derived from an EMBL/GenBank/DDBJ whole genome shotgun (WGS) entry which is preliminary data.</text>
</comment>
<dbReference type="EMBL" id="RCZI01000003">
    <property type="protein sequence ID" value="TPG27941.1"/>
    <property type="molecule type" value="Genomic_DNA"/>
</dbReference>
<reference evidence="2 3" key="1">
    <citation type="journal article" date="2019" name="Environ. Microbiol.">
        <title>Species interactions and distinct microbial communities in high Arctic permafrost affected cryosols are associated with the CH4 and CO2 gas fluxes.</title>
        <authorList>
            <person name="Altshuler I."/>
            <person name="Hamel J."/>
            <person name="Turney S."/>
            <person name="Magnuson E."/>
            <person name="Levesque R."/>
            <person name="Greer C."/>
            <person name="Whyte L.G."/>
        </authorList>
    </citation>
    <scope>NUCLEOTIDE SEQUENCE [LARGE SCALE GENOMIC DNA]</scope>
    <source>
        <strain evidence="2 3">S06.C</strain>
    </source>
</reference>
<evidence type="ECO:0000313" key="2">
    <source>
        <dbReference type="EMBL" id="TPG27941.1"/>
    </source>
</evidence>